<protein>
    <submittedName>
        <fullName evidence="2">GNAT family N-acetyltransferase</fullName>
    </submittedName>
</protein>
<dbReference type="PANTHER" id="PTHR43072">
    <property type="entry name" value="N-ACETYLTRANSFERASE"/>
    <property type="match status" value="1"/>
</dbReference>
<dbReference type="Gene3D" id="3.40.630.30">
    <property type="match status" value="1"/>
</dbReference>
<evidence type="ECO:0000313" key="2">
    <source>
        <dbReference type="EMBL" id="MCH4286116.1"/>
    </source>
</evidence>
<reference evidence="2 3" key="1">
    <citation type="submission" date="2022-02" db="EMBL/GenBank/DDBJ databases">
        <title>Genome of Erysipelotrichaceae sp. nov. NSJ-176 isolated from human feces.</title>
        <authorList>
            <person name="Abdugheni R."/>
        </authorList>
    </citation>
    <scope>NUCLEOTIDE SEQUENCE [LARGE SCALE GENOMIC DNA]</scope>
    <source>
        <strain evidence="2 3">NSJ-176</strain>
    </source>
</reference>
<dbReference type="SUPFAM" id="SSF55729">
    <property type="entry name" value="Acyl-CoA N-acyltransferases (Nat)"/>
    <property type="match status" value="1"/>
</dbReference>
<name>A0ABS9RB70_9FIRM</name>
<dbReference type="CDD" id="cd04301">
    <property type="entry name" value="NAT_SF"/>
    <property type="match status" value="1"/>
</dbReference>
<proteinExistence type="predicted"/>
<feature type="domain" description="N-acetyltransferase" evidence="1">
    <location>
        <begin position="1"/>
        <end position="159"/>
    </location>
</feature>
<dbReference type="InterPro" id="IPR016181">
    <property type="entry name" value="Acyl_CoA_acyltransferase"/>
</dbReference>
<accession>A0ABS9RB70</accession>
<gene>
    <name evidence="2" type="ORF">LQE99_13395</name>
</gene>
<sequence>MEICVCENEQQLIQLAETAKEIWNEYFISIITQEQIDYMVEKFQSYPALKKAINEEHYTYFLAYEGKELIGFCGVKPEKERLFLSKLYLKKAYRGKGYASTLLKQAIAFAKESKLNKIYLTCNKFNTHSLDVYKKKGFYEIDAVQTDIGHGFIMDDYILQLDIA</sequence>
<evidence type="ECO:0000313" key="3">
    <source>
        <dbReference type="Proteomes" id="UP001202402"/>
    </source>
</evidence>
<dbReference type="Pfam" id="PF00583">
    <property type="entry name" value="Acetyltransf_1"/>
    <property type="match status" value="1"/>
</dbReference>
<dbReference type="RefSeq" id="WP_117536402.1">
    <property type="nucleotide sequence ID" value="NZ_JAKVPQ010000011.1"/>
</dbReference>
<dbReference type="InterPro" id="IPR000182">
    <property type="entry name" value="GNAT_dom"/>
</dbReference>
<keyword evidence="3" id="KW-1185">Reference proteome</keyword>
<dbReference type="Proteomes" id="UP001202402">
    <property type="component" value="Unassembled WGS sequence"/>
</dbReference>
<dbReference type="EMBL" id="JAKVPQ010000011">
    <property type="protein sequence ID" value="MCH4286116.1"/>
    <property type="molecule type" value="Genomic_DNA"/>
</dbReference>
<dbReference type="PROSITE" id="PS51186">
    <property type="entry name" value="GNAT"/>
    <property type="match status" value="1"/>
</dbReference>
<evidence type="ECO:0000259" key="1">
    <source>
        <dbReference type="PROSITE" id="PS51186"/>
    </source>
</evidence>
<comment type="caution">
    <text evidence="2">The sequence shown here is derived from an EMBL/GenBank/DDBJ whole genome shotgun (WGS) entry which is preliminary data.</text>
</comment>
<organism evidence="2 3">
    <name type="scientific">Amedibacillus hominis</name>
    <dbReference type="NCBI Taxonomy" id="2897776"/>
    <lineage>
        <taxon>Bacteria</taxon>
        <taxon>Bacillati</taxon>
        <taxon>Bacillota</taxon>
        <taxon>Erysipelotrichia</taxon>
        <taxon>Erysipelotrichales</taxon>
        <taxon>Erysipelotrichaceae</taxon>
        <taxon>Amedibacillus</taxon>
    </lineage>
</organism>